<dbReference type="AlphaFoldDB" id="A0A8X6W444"/>
<protein>
    <submittedName>
        <fullName evidence="2">Uncharacterized protein</fullName>
    </submittedName>
</protein>
<gene>
    <name evidence="2" type="ORF">TNCV_910801</name>
</gene>
<name>A0A8X6W444_TRICX</name>
<dbReference type="EMBL" id="BMAU01021380">
    <property type="protein sequence ID" value="GFY27629.1"/>
    <property type="molecule type" value="Genomic_DNA"/>
</dbReference>
<accession>A0A8X6W444</accession>
<feature type="region of interest" description="Disordered" evidence="1">
    <location>
        <begin position="1"/>
        <end position="29"/>
    </location>
</feature>
<keyword evidence="3" id="KW-1185">Reference proteome</keyword>
<sequence length="99" mass="10975">MALHYPYLHTTRDALRPGPTEPGPRASTAIGSSFRSQISLYKNITLIISTVKCYFLLHPRIVFAPGFSPLYWGGTEQNRTVTYMVLKATANDSGKNSVL</sequence>
<dbReference type="Proteomes" id="UP000887159">
    <property type="component" value="Unassembled WGS sequence"/>
</dbReference>
<organism evidence="2 3">
    <name type="scientific">Trichonephila clavipes</name>
    <name type="common">Golden silk orbweaver</name>
    <name type="synonym">Nephila clavipes</name>
    <dbReference type="NCBI Taxonomy" id="2585209"/>
    <lineage>
        <taxon>Eukaryota</taxon>
        <taxon>Metazoa</taxon>
        <taxon>Ecdysozoa</taxon>
        <taxon>Arthropoda</taxon>
        <taxon>Chelicerata</taxon>
        <taxon>Arachnida</taxon>
        <taxon>Araneae</taxon>
        <taxon>Araneomorphae</taxon>
        <taxon>Entelegynae</taxon>
        <taxon>Araneoidea</taxon>
        <taxon>Nephilidae</taxon>
        <taxon>Trichonephila</taxon>
    </lineage>
</organism>
<proteinExistence type="predicted"/>
<evidence type="ECO:0000313" key="2">
    <source>
        <dbReference type="EMBL" id="GFY27629.1"/>
    </source>
</evidence>
<evidence type="ECO:0000313" key="3">
    <source>
        <dbReference type="Proteomes" id="UP000887159"/>
    </source>
</evidence>
<comment type="caution">
    <text evidence="2">The sequence shown here is derived from an EMBL/GenBank/DDBJ whole genome shotgun (WGS) entry which is preliminary data.</text>
</comment>
<evidence type="ECO:0000256" key="1">
    <source>
        <dbReference type="SAM" id="MobiDB-lite"/>
    </source>
</evidence>
<reference evidence="2" key="1">
    <citation type="submission" date="2020-08" db="EMBL/GenBank/DDBJ databases">
        <title>Multicomponent nature underlies the extraordinary mechanical properties of spider dragline silk.</title>
        <authorList>
            <person name="Kono N."/>
            <person name="Nakamura H."/>
            <person name="Mori M."/>
            <person name="Yoshida Y."/>
            <person name="Ohtoshi R."/>
            <person name="Malay A.D."/>
            <person name="Moran D.A.P."/>
            <person name="Tomita M."/>
            <person name="Numata K."/>
            <person name="Arakawa K."/>
        </authorList>
    </citation>
    <scope>NUCLEOTIDE SEQUENCE</scope>
</reference>